<comment type="caution">
    <text evidence="2">The sequence shown here is derived from an EMBL/GenBank/DDBJ whole genome shotgun (WGS) entry which is preliminary data.</text>
</comment>
<dbReference type="OrthoDB" id="3886187at2759"/>
<dbReference type="EMBL" id="NAJQ01000017">
    <property type="protein sequence ID" value="TKA83090.1"/>
    <property type="molecule type" value="Genomic_DNA"/>
</dbReference>
<dbReference type="Proteomes" id="UP000309340">
    <property type="component" value="Unassembled WGS sequence"/>
</dbReference>
<reference evidence="2 3" key="1">
    <citation type="submission" date="2017-03" db="EMBL/GenBank/DDBJ databases">
        <title>Genomes of endolithic fungi from Antarctica.</title>
        <authorList>
            <person name="Coleine C."/>
            <person name="Masonjones S."/>
            <person name="Stajich J.E."/>
        </authorList>
    </citation>
    <scope>NUCLEOTIDE SEQUENCE [LARGE SCALE GENOMIC DNA]</scope>
    <source>
        <strain evidence="2 3">CCFEE 5184</strain>
    </source>
</reference>
<proteinExistence type="predicted"/>
<feature type="compositionally biased region" description="Pro residues" evidence="1">
    <location>
        <begin position="1"/>
        <end position="20"/>
    </location>
</feature>
<evidence type="ECO:0000256" key="1">
    <source>
        <dbReference type="SAM" id="MobiDB-lite"/>
    </source>
</evidence>
<keyword evidence="3" id="KW-1185">Reference proteome</keyword>
<name>A0A4U0XZ21_9PEZI</name>
<feature type="region of interest" description="Disordered" evidence="1">
    <location>
        <begin position="1"/>
        <end position="30"/>
    </location>
</feature>
<sequence length="211" mass="23350">MNLPPTLPPNPNPPPDPNPRPPRRDSVTSPDGTCSCFRRGGYTALPCCVRRQTAYTRTFALLLRAHRRQSHKLAFPTPIPPDLPMEGQLYHLEGQVLVAAFHEACVSGHCAGAERRGFYERCMMRGGLGASIEKQEERERVLLEKREARKRGAAASSVLRPWVGRGQAVVAPRPVGGVVRKMDLREPTGDLLHSVSSDGQHGEFVSWESRV</sequence>
<protein>
    <submittedName>
        <fullName evidence="2">Uncharacterized protein</fullName>
    </submittedName>
</protein>
<gene>
    <name evidence="2" type="ORF">B0A55_00912</name>
</gene>
<organism evidence="2 3">
    <name type="scientific">Friedmanniomyces simplex</name>
    <dbReference type="NCBI Taxonomy" id="329884"/>
    <lineage>
        <taxon>Eukaryota</taxon>
        <taxon>Fungi</taxon>
        <taxon>Dikarya</taxon>
        <taxon>Ascomycota</taxon>
        <taxon>Pezizomycotina</taxon>
        <taxon>Dothideomycetes</taxon>
        <taxon>Dothideomycetidae</taxon>
        <taxon>Mycosphaerellales</taxon>
        <taxon>Teratosphaeriaceae</taxon>
        <taxon>Friedmanniomyces</taxon>
    </lineage>
</organism>
<accession>A0A4U0XZ21</accession>
<evidence type="ECO:0000313" key="2">
    <source>
        <dbReference type="EMBL" id="TKA83090.1"/>
    </source>
</evidence>
<dbReference type="AlphaFoldDB" id="A0A4U0XZ21"/>
<evidence type="ECO:0000313" key="3">
    <source>
        <dbReference type="Proteomes" id="UP000309340"/>
    </source>
</evidence>